<keyword evidence="2" id="KW-0067">ATP-binding</keyword>
<dbReference type="InterPro" id="IPR001789">
    <property type="entry name" value="Sig_transdc_resp-reg_receiver"/>
</dbReference>
<reference evidence="9 10" key="1">
    <citation type="journal article" date="2013" name="Genome Announc.">
        <title>Draft Genome Sequence of Desulfotignum phosphitoxidans DSM 13687 Strain FiPS-3.</title>
        <authorList>
            <person name="Poehlein A."/>
            <person name="Daniel R."/>
            <person name="Simeonova D.D."/>
        </authorList>
    </citation>
    <scope>NUCLEOTIDE SEQUENCE [LARGE SCALE GENOMIC DNA]</scope>
    <source>
        <strain evidence="9 10">DSM 13687</strain>
    </source>
</reference>
<dbReference type="Gene3D" id="3.40.50.300">
    <property type="entry name" value="P-loop containing nucleotide triphosphate hydrolases"/>
    <property type="match status" value="1"/>
</dbReference>
<dbReference type="Proteomes" id="UP000014216">
    <property type="component" value="Unassembled WGS sequence"/>
</dbReference>
<keyword evidence="3" id="KW-0805">Transcription regulation</keyword>
<dbReference type="Pfam" id="PF00158">
    <property type="entry name" value="Sigma54_activat"/>
    <property type="match status" value="1"/>
</dbReference>
<dbReference type="Gene3D" id="1.10.8.60">
    <property type="match status" value="1"/>
</dbReference>
<dbReference type="PROSITE" id="PS00688">
    <property type="entry name" value="SIGMA54_INTERACT_3"/>
    <property type="match status" value="1"/>
</dbReference>
<name>S0FZC7_9BACT</name>
<dbReference type="SMART" id="SM00448">
    <property type="entry name" value="REC"/>
    <property type="match status" value="1"/>
</dbReference>
<dbReference type="InterPro" id="IPR002078">
    <property type="entry name" value="Sigma_54_int"/>
</dbReference>
<feature type="domain" description="Response regulatory" evidence="8">
    <location>
        <begin position="30"/>
        <end position="143"/>
    </location>
</feature>
<dbReference type="PROSITE" id="PS00675">
    <property type="entry name" value="SIGMA54_INTERACT_1"/>
    <property type="match status" value="1"/>
</dbReference>
<dbReference type="Pfam" id="PF02954">
    <property type="entry name" value="HTH_8"/>
    <property type="match status" value="1"/>
</dbReference>
<dbReference type="GO" id="GO:0000160">
    <property type="term" value="P:phosphorelay signal transduction system"/>
    <property type="evidence" value="ECO:0007669"/>
    <property type="project" value="InterPro"/>
</dbReference>
<dbReference type="SUPFAM" id="SSF46689">
    <property type="entry name" value="Homeodomain-like"/>
    <property type="match status" value="1"/>
</dbReference>
<gene>
    <name evidence="9" type="ORF">Dpo_7c00340</name>
</gene>
<dbReference type="SUPFAM" id="SSF52540">
    <property type="entry name" value="P-loop containing nucleoside triphosphate hydrolases"/>
    <property type="match status" value="1"/>
</dbReference>
<dbReference type="InterPro" id="IPR025662">
    <property type="entry name" value="Sigma_54_int_dom_ATP-bd_1"/>
</dbReference>
<comment type="caution">
    <text evidence="9">The sequence shown here is derived from an EMBL/GenBank/DDBJ whole genome shotgun (WGS) entry which is preliminary data.</text>
</comment>
<feature type="domain" description="Sigma-54 factor interaction" evidence="7">
    <location>
        <begin position="168"/>
        <end position="397"/>
    </location>
</feature>
<dbReference type="CDD" id="cd00009">
    <property type="entry name" value="AAA"/>
    <property type="match status" value="1"/>
</dbReference>
<evidence type="ECO:0000256" key="2">
    <source>
        <dbReference type="ARBA" id="ARBA00022840"/>
    </source>
</evidence>
<dbReference type="Pfam" id="PF25601">
    <property type="entry name" value="AAA_lid_14"/>
    <property type="match status" value="1"/>
</dbReference>
<dbReference type="InterPro" id="IPR027417">
    <property type="entry name" value="P-loop_NTPase"/>
</dbReference>
<evidence type="ECO:0000313" key="10">
    <source>
        <dbReference type="Proteomes" id="UP000014216"/>
    </source>
</evidence>
<keyword evidence="5" id="KW-0597">Phosphoprotein</keyword>
<dbReference type="PRINTS" id="PR01590">
    <property type="entry name" value="HTHFIS"/>
</dbReference>
<dbReference type="OrthoDB" id="5416296at2"/>
<dbReference type="FunFam" id="3.40.50.300:FF:000006">
    <property type="entry name" value="DNA-binding transcriptional regulator NtrC"/>
    <property type="match status" value="1"/>
</dbReference>
<evidence type="ECO:0000256" key="4">
    <source>
        <dbReference type="ARBA" id="ARBA00023163"/>
    </source>
</evidence>
<evidence type="ECO:0000259" key="8">
    <source>
        <dbReference type="PROSITE" id="PS50110"/>
    </source>
</evidence>
<evidence type="ECO:0000256" key="6">
    <source>
        <dbReference type="SAM" id="MobiDB-lite"/>
    </source>
</evidence>
<dbReference type="RefSeq" id="WP_006966995.1">
    <property type="nucleotide sequence ID" value="NZ_APJX01000007.1"/>
</dbReference>
<protein>
    <submittedName>
        <fullName evidence="9">Two component, sigma54 specific, transcriptional regulator, Fis family</fullName>
    </submittedName>
</protein>
<dbReference type="Gene3D" id="3.40.50.2300">
    <property type="match status" value="1"/>
</dbReference>
<dbReference type="SMART" id="SM00382">
    <property type="entry name" value="AAA"/>
    <property type="match status" value="1"/>
</dbReference>
<dbReference type="InterPro" id="IPR003593">
    <property type="entry name" value="AAA+_ATPase"/>
</dbReference>
<feature type="modified residue" description="4-aspartylphosphate" evidence="5">
    <location>
        <position position="78"/>
    </location>
</feature>
<dbReference type="GO" id="GO:0006355">
    <property type="term" value="P:regulation of DNA-templated transcription"/>
    <property type="evidence" value="ECO:0007669"/>
    <property type="project" value="InterPro"/>
</dbReference>
<sequence>MPLSRPVTPKQFLFQGDRLVDIKDDPNPVQILVVDDDEAIRDALKEILEDDYDVTCAKSGPEALSKIRSHRFDLIFLDIVMPEMDGIETLRQIKQIDLDLDVIMVSAVDRAQEATDSLKLGAYDYITKPFDHEIILNRVEKIVDRQCLAREVRYHRSQVAAGAFEPKIITQSPHMTAVFQLMEKVAGSGSNVLITGESGTGKELIAQAIHNLSPRKEKPFVAINCAAIPSELMEAELFGHEKGSFTGAYRQTTGKFEFAHQGTVFLDEIGCLKPEFQAKLLRFIQEREFARVGGNRTIKVDIRIIAATNTRLDEMIKTRAFRDDLYFRLNVVPVDLPPLRKRKGDVPVLAGYFLDRFNRRMNKHITGITPGALAVLEDYPWPGNIRELENLMERLVVLGSDHQPIDEKDLPFDLLFHTDSGREAAEAARESKGLIQARQTFERHYILRALKSCHWNQTQTAQVLGIHRNTLIQKIKTLDLMPDQKEGTDSTDRSPADEP</sequence>
<evidence type="ECO:0000259" key="7">
    <source>
        <dbReference type="PROSITE" id="PS50045"/>
    </source>
</evidence>
<feature type="region of interest" description="Disordered" evidence="6">
    <location>
        <begin position="479"/>
        <end position="499"/>
    </location>
</feature>
<accession>S0FZC7</accession>
<dbReference type="Gene3D" id="1.10.10.60">
    <property type="entry name" value="Homeodomain-like"/>
    <property type="match status" value="1"/>
</dbReference>
<feature type="compositionally biased region" description="Basic and acidic residues" evidence="6">
    <location>
        <begin position="482"/>
        <end position="499"/>
    </location>
</feature>
<keyword evidence="4" id="KW-0804">Transcription</keyword>
<keyword evidence="1" id="KW-0547">Nucleotide-binding</keyword>
<dbReference type="PROSITE" id="PS50045">
    <property type="entry name" value="SIGMA54_INTERACT_4"/>
    <property type="match status" value="1"/>
</dbReference>
<dbReference type="InterPro" id="IPR058031">
    <property type="entry name" value="AAA_lid_NorR"/>
</dbReference>
<dbReference type="SUPFAM" id="SSF52172">
    <property type="entry name" value="CheY-like"/>
    <property type="match status" value="1"/>
</dbReference>
<dbReference type="InterPro" id="IPR002197">
    <property type="entry name" value="HTH_Fis"/>
</dbReference>
<proteinExistence type="predicted"/>
<dbReference type="GO" id="GO:0043565">
    <property type="term" value="F:sequence-specific DNA binding"/>
    <property type="evidence" value="ECO:0007669"/>
    <property type="project" value="InterPro"/>
</dbReference>
<keyword evidence="10" id="KW-1185">Reference proteome</keyword>
<evidence type="ECO:0000256" key="1">
    <source>
        <dbReference type="ARBA" id="ARBA00022741"/>
    </source>
</evidence>
<dbReference type="GO" id="GO:0005524">
    <property type="term" value="F:ATP binding"/>
    <property type="evidence" value="ECO:0007669"/>
    <property type="project" value="UniProtKB-KW"/>
</dbReference>
<dbReference type="PANTHER" id="PTHR32071">
    <property type="entry name" value="TRANSCRIPTIONAL REGULATORY PROTEIN"/>
    <property type="match status" value="1"/>
</dbReference>
<dbReference type="InterPro" id="IPR009057">
    <property type="entry name" value="Homeodomain-like_sf"/>
</dbReference>
<organism evidence="9 10">
    <name type="scientific">Desulfotignum phosphitoxidans DSM 13687</name>
    <dbReference type="NCBI Taxonomy" id="1286635"/>
    <lineage>
        <taxon>Bacteria</taxon>
        <taxon>Pseudomonadati</taxon>
        <taxon>Thermodesulfobacteriota</taxon>
        <taxon>Desulfobacteria</taxon>
        <taxon>Desulfobacterales</taxon>
        <taxon>Desulfobacteraceae</taxon>
        <taxon>Desulfotignum</taxon>
    </lineage>
</organism>
<dbReference type="PROSITE" id="PS50110">
    <property type="entry name" value="RESPONSE_REGULATORY"/>
    <property type="match status" value="1"/>
</dbReference>
<dbReference type="InterPro" id="IPR025944">
    <property type="entry name" value="Sigma_54_int_dom_CS"/>
</dbReference>
<dbReference type="Pfam" id="PF00072">
    <property type="entry name" value="Response_reg"/>
    <property type="match status" value="1"/>
</dbReference>
<evidence type="ECO:0000313" key="9">
    <source>
        <dbReference type="EMBL" id="EMS78564.1"/>
    </source>
</evidence>
<dbReference type="EMBL" id="APJX01000007">
    <property type="protein sequence ID" value="EMS78564.1"/>
    <property type="molecule type" value="Genomic_DNA"/>
</dbReference>
<dbReference type="AlphaFoldDB" id="S0FZC7"/>
<evidence type="ECO:0000256" key="3">
    <source>
        <dbReference type="ARBA" id="ARBA00023015"/>
    </source>
</evidence>
<evidence type="ECO:0000256" key="5">
    <source>
        <dbReference type="PROSITE-ProRule" id="PRU00169"/>
    </source>
</evidence>
<dbReference type="InterPro" id="IPR011006">
    <property type="entry name" value="CheY-like_superfamily"/>
</dbReference>